<organism evidence="1">
    <name type="scientific">Gongylonema pulchrum</name>
    <dbReference type="NCBI Taxonomy" id="637853"/>
    <lineage>
        <taxon>Eukaryota</taxon>
        <taxon>Metazoa</taxon>
        <taxon>Ecdysozoa</taxon>
        <taxon>Nematoda</taxon>
        <taxon>Chromadorea</taxon>
        <taxon>Rhabditida</taxon>
        <taxon>Spirurina</taxon>
        <taxon>Spiruromorpha</taxon>
        <taxon>Spiruroidea</taxon>
        <taxon>Gongylonematidae</taxon>
        <taxon>Gongylonema</taxon>
    </lineage>
</organism>
<reference evidence="1" key="1">
    <citation type="submission" date="2016-06" db="UniProtKB">
        <authorList>
            <consortium name="WormBaseParasite"/>
        </authorList>
    </citation>
    <scope>IDENTIFICATION</scope>
</reference>
<protein>
    <submittedName>
        <fullName evidence="1">PLU-1 domain-containing protein</fullName>
    </submittedName>
</protein>
<proteinExistence type="predicted"/>
<sequence>LQSSFAKHMIYLEEHREEDVNGARLLRDAGQELISSQDVELTASLLPKCDELDRMADALSGALERRSKVLRLSKDMHEQVLATIGTSWVKGQALKEELKASSKRGQKVTCSKF</sequence>
<name>A0A183E601_9BILA</name>
<dbReference type="AlphaFoldDB" id="A0A183E601"/>
<accession>A0A183E601</accession>
<evidence type="ECO:0000313" key="1">
    <source>
        <dbReference type="WBParaSite" id="GPUH_0001641401-mRNA-1"/>
    </source>
</evidence>
<dbReference type="WBParaSite" id="GPUH_0001641401-mRNA-1">
    <property type="protein sequence ID" value="GPUH_0001641401-mRNA-1"/>
    <property type="gene ID" value="GPUH_0001641401"/>
</dbReference>